<organism evidence="2 3">
    <name type="scientific">Actinoallomurus iriomotensis</name>
    <dbReference type="NCBI Taxonomy" id="478107"/>
    <lineage>
        <taxon>Bacteria</taxon>
        <taxon>Bacillati</taxon>
        <taxon>Actinomycetota</taxon>
        <taxon>Actinomycetes</taxon>
        <taxon>Streptosporangiales</taxon>
        <taxon>Thermomonosporaceae</taxon>
        <taxon>Actinoallomurus</taxon>
    </lineage>
</organism>
<name>A0A9W6RNN8_9ACTN</name>
<evidence type="ECO:0000313" key="3">
    <source>
        <dbReference type="Proteomes" id="UP001165135"/>
    </source>
</evidence>
<sequence>MRPVQDQPHADVDLPRARISLTLRLDDEADRRKPDEGRRDGGGRRQGGGRQGGGRNGGGRQGRGGSGGSGGGALADALRRAGLDKGLPGQ</sequence>
<evidence type="ECO:0000256" key="1">
    <source>
        <dbReference type="SAM" id="MobiDB-lite"/>
    </source>
</evidence>
<evidence type="ECO:0000313" key="2">
    <source>
        <dbReference type="EMBL" id="GLY77140.1"/>
    </source>
</evidence>
<protein>
    <submittedName>
        <fullName evidence="2">Uncharacterized protein</fullName>
    </submittedName>
</protein>
<comment type="caution">
    <text evidence="2">The sequence shown here is derived from an EMBL/GenBank/DDBJ whole genome shotgun (WGS) entry which is preliminary data.</text>
</comment>
<feature type="compositionally biased region" description="Basic and acidic residues" evidence="1">
    <location>
        <begin position="24"/>
        <end position="43"/>
    </location>
</feature>
<dbReference type="EMBL" id="BSTJ01000007">
    <property type="protein sequence ID" value="GLY77140.1"/>
    <property type="molecule type" value="Genomic_DNA"/>
</dbReference>
<proteinExistence type="predicted"/>
<gene>
    <name evidence="2" type="ORF">Airi01_054070</name>
</gene>
<accession>A0A9W6RNN8</accession>
<feature type="region of interest" description="Disordered" evidence="1">
    <location>
        <begin position="1"/>
        <end position="90"/>
    </location>
</feature>
<feature type="compositionally biased region" description="Gly residues" evidence="1">
    <location>
        <begin position="44"/>
        <end position="73"/>
    </location>
</feature>
<dbReference type="AlphaFoldDB" id="A0A9W6RNN8"/>
<reference evidence="2" key="1">
    <citation type="submission" date="2023-03" db="EMBL/GenBank/DDBJ databases">
        <title>Actinoallomurus iriomotensis NBRC 103681.</title>
        <authorList>
            <person name="Ichikawa N."/>
            <person name="Sato H."/>
            <person name="Tonouchi N."/>
        </authorList>
    </citation>
    <scope>NUCLEOTIDE SEQUENCE</scope>
    <source>
        <strain evidence="2">NBRC 103681</strain>
    </source>
</reference>
<dbReference type="Proteomes" id="UP001165135">
    <property type="component" value="Unassembled WGS sequence"/>
</dbReference>